<proteinExistence type="predicted"/>
<comment type="caution">
    <text evidence="3">The sequence shown here is derived from an EMBL/GenBank/DDBJ whole genome shotgun (WGS) entry which is preliminary data.</text>
</comment>
<accession>A0ABN3QXZ5</accession>
<dbReference type="Pfam" id="PF01243">
    <property type="entry name" value="PNPOx_N"/>
    <property type="match status" value="1"/>
</dbReference>
<evidence type="ECO:0000259" key="2">
    <source>
        <dbReference type="Pfam" id="PF01243"/>
    </source>
</evidence>
<dbReference type="PANTHER" id="PTHR35176">
    <property type="entry name" value="HEME OXYGENASE HI_0854-RELATED"/>
    <property type="match status" value="1"/>
</dbReference>
<name>A0ABN3QXZ5_9ACTN</name>
<dbReference type="InterPro" id="IPR011576">
    <property type="entry name" value="Pyridox_Oxase_N"/>
</dbReference>
<evidence type="ECO:0000256" key="1">
    <source>
        <dbReference type="ARBA" id="ARBA00023002"/>
    </source>
</evidence>
<keyword evidence="4" id="KW-1185">Reference proteome</keyword>
<reference evidence="3 4" key="1">
    <citation type="journal article" date="2019" name="Int. J. Syst. Evol. Microbiol.">
        <title>The Global Catalogue of Microorganisms (GCM) 10K type strain sequencing project: providing services to taxonomists for standard genome sequencing and annotation.</title>
        <authorList>
            <consortium name="The Broad Institute Genomics Platform"/>
            <consortium name="The Broad Institute Genome Sequencing Center for Infectious Disease"/>
            <person name="Wu L."/>
            <person name="Ma J."/>
        </authorList>
    </citation>
    <scope>NUCLEOTIDE SEQUENCE [LARGE SCALE GENOMIC DNA]</scope>
    <source>
        <strain evidence="3 4">JCM 6833</strain>
    </source>
</reference>
<dbReference type="Gene3D" id="2.30.110.10">
    <property type="entry name" value="Electron Transport, Fmn-binding Protein, Chain A"/>
    <property type="match status" value="1"/>
</dbReference>
<evidence type="ECO:0000313" key="3">
    <source>
        <dbReference type="EMBL" id="GAA2638341.1"/>
    </source>
</evidence>
<evidence type="ECO:0000313" key="4">
    <source>
        <dbReference type="Proteomes" id="UP001501509"/>
    </source>
</evidence>
<dbReference type="Proteomes" id="UP001501509">
    <property type="component" value="Unassembled WGS sequence"/>
</dbReference>
<gene>
    <name evidence="3" type="ORF">GCM10010411_92810</name>
</gene>
<feature type="domain" description="Pyridoxamine 5'-phosphate oxidase N-terminal" evidence="2">
    <location>
        <begin position="5"/>
        <end position="132"/>
    </location>
</feature>
<dbReference type="InterPro" id="IPR052019">
    <property type="entry name" value="F420H2_bilvrd_red/Heme_oxyg"/>
</dbReference>
<dbReference type="SUPFAM" id="SSF50475">
    <property type="entry name" value="FMN-binding split barrel"/>
    <property type="match status" value="1"/>
</dbReference>
<organism evidence="3 4">
    <name type="scientific">Actinomadura fulvescens</name>
    <dbReference type="NCBI Taxonomy" id="46160"/>
    <lineage>
        <taxon>Bacteria</taxon>
        <taxon>Bacillati</taxon>
        <taxon>Actinomycetota</taxon>
        <taxon>Actinomycetes</taxon>
        <taxon>Streptosporangiales</taxon>
        <taxon>Thermomonosporaceae</taxon>
        <taxon>Actinomadura</taxon>
    </lineage>
</organism>
<keyword evidence="1" id="KW-0560">Oxidoreductase</keyword>
<protein>
    <submittedName>
        <fullName evidence="3">Pyridoxamine 5'-phosphate oxidase family protein</fullName>
    </submittedName>
</protein>
<dbReference type="EMBL" id="BAAATD010000025">
    <property type="protein sequence ID" value="GAA2638341.1"/>
    <property type="molecule type" value="Genomic_DNA"/>
</dbReference>
<dbReference type="PANTHER" id="PTHR35176:SF6">
    <property type="entry name" value="HEME OXYGENASE HI_0854-RELATED"/>
    <property type="match status" value="1"/>
</dbReference>
<sequence>MNAAERERFLADPHVAILSVTAEEGRAPLSVPVWYLYEPGGEISFVTGQDSRKMELIRKAGRLSLTVQNEQLPYGYVFVEGAVTTIEQAHPEERRALAERYLGAEDAALYLESTSEIAHTMVVVRVRPEHWLSRDYAKQ</sequence>
<dbReference type="InterPro" id="IPR012349">
    <property type="entry name" value="Split_barrel_FMN-bd"/>
</dbReference>